<name>A0A8H5H2I4_9AGAR</name>
<comment type="caution">
    <text evidence="1">The sequence shown here is derived from an EMBL/GenBank/DDBJ whole genome shotgun (WGS) entry which is preliminary data.</text>
</comment>
<protein>
    <submittedName>
        <fullName evidence="1">Uncharacterized protein</fullName>
    </submittedName>
</protein>
<dbReference type="AlphaFoldDB" id="A0A8H5H2I4"/>
<proteinExistence type="predicted"/>
<gene>
    <name evidence="1" type="ORF">D9757_009959</name>
</gene>
<dbReference type="Proteomes" id="UP000518752">
    <property type="component" value="Unassembled WGS sequence"/>
</dbReference>
<evidence type="ECO:0000313" key="1">
    <source>
        <dbReference type="EMBL" id="KAF5375476.1"/>
    </source>
</evidence>
<accession>A0A8H5H2I4</accession>
<evidence type="ECO:0000313" key="2">
    <source>
        <dbReference type="Proteomes" id="UP000518752"/>
    </source>
</evidence>
<reference evidence="1 2" key="1">
    <citation type="journal article" date="2020" name="ISME J.">
        <title>Uncovering the hidden diversity of litter-decomposition mechanisms in mushroom-forming fungi.</title>
        <authorList>
            <person name="Floudas D."/>
            <person name="Bentzer J."/>
            <person name="Ahren D."/>
            <person name="Johansson T."/>
            <person name="Persson P."/>
            <person name="Tunlid A."/>
        </authorList>
    </citation>
    <scope>NUCLEOTIDE SEQUENCE [LARGE SCALE GENOMIC DNA]</scope>
    <source>
        <strain evidence="1 2">CBS 406.79</strain>
    </source>
</reference>
<sequence>MPLRRNMSLGIGISGRVECNLSCFTSSRFNSFRCFNAPVGYSILCSVSRSRNHHNADLLADMKISETAIAPAAVIIGQSISLNHMQTACAQYALTVGSFTVSPPRMLLVKIDSDFQEHAEIARTKKRGDKEDGQMTGLGGTEVSVVDLHPVP</sequence>
<organism evidence="1 2">
    <name type="scientific">Collybiopsis confluens</name>
    <dbReference type="NCBI Taxonomy" id="2823264"/>
    <lineage>
        <taxon>Eukaryota</taxon>
        <taxon>Fungi</taxon>
        <taxon>Dikarya</taxon>
        <taxon>Basidiomycota</taxon>
        <taxon>Agaricomycotina</taxon>
        <taxon>Agaricomycetes</taxon>
        <taxon>Agaricomycetidae</taxon>
        <taxon>Agaricales</taxon>
        <taxon>Marasmiineae</taxon>
        <taxon>Omphalotaceae</taxon>
        <taxon>Collybiopsis</taxon>
    </lineage>
</organism>
<dbReference type="EMBL" id="JAACJN010000097">
    <property type="protein sequence ID" value="KAF5375476.1"/>
    <property type="molecule type" value="Genomic_DNA"/>
</dbReference>
<keyword evidence="2" id="KW-1185">Reference proteome</keyword>